<evidence type="ECO:0000256" key="3">
    <source>
        <dbReference type="SAM" id="SignalP"/>
    </source>
</evidence>
<name>A0ABS0AHM2_9GAMM</name>
<dbReference type="EMBL" id="ARXR01000011">
    <property type="protein sequence ID" value="MBF5053122.1"/>
    <property type="molecule type" value="Genomic_DNA"/>
</dbReference>
<feature type="coiled-coil region" evidence="1">
    <location>
        <begin position="56"/>
        <end position="84"/>
    </location>
</feature>
<gene>
    <name evidence="4" type="ORF">ISO4_01724</name>
</gene>
<organism evidence="4 5">
    <name type="scientific">Alloalcanivorax venustensis ISO4</name>
    <dbReference type="NCBI Taxonomy" id="1177184"/>
    <lineage>
        <taxon>Bacteria</taxon>
        <taxon>Pseudomonadati</taxon>
        <taxon>Pseudomonadota</taxon>
        <taxon>Gammaproteobacteria</taxon>
        <taxon>Oceanospirillales</taxon>
        <taxon>Alcanivoracaceae</taxon>
        <taxon>Alloalcanivorax</taxon>
    </lineage>
</organism>
<reference evidence="4 5" key="1">
    <citation type="submission" date="2012-09" db="EMBL/GenBank/DDBJ databases">
        <title>Genome Sequence of alkane-degrading Bacterium Alcanivorax venustensis ISO4.</title>
        <authorList>
            <person name="Lai Q."/>
            <person name="Shao Z."/>
        </authorList>
    </citation>
    <scope>NUCLEOTIDE SEQUENCE [LARGE SCALE GENOMIC DNA]</scope>
    <source>
        <strain evidence="4 5">ISO4</strain>
    </source>
</reference>
<evidence type="ECO:0000256" key="1">
    <source>
        <dbReference type="SAM" id="Coils"/>
    </source>
</evidence>
<keyword evidence="3" id="KW-0732">Signal</keyword>
<dbReference type="RefSeq" id="WP_194855938.1">
    <property type="nucleotide sequence ID" value="NZ_ARXR01000011.1"/>
</dbReference>
<feature type="signal peptide" evidence="3">
    <location>
        <begin position="1"/>
        <end position="26"/>
    </location>
</feature>
<proteinExistence type="predicted"/>
<keyword evidence="5" id="KW-1185">Reference proteome</keyword>
<sequence>MRTLSRGALAVVLSITGLVAPMAASAALSRAQLEDLEHHLWQVRTDYHMYAVMDGNDTYRVALNEAAQQAAEALDELRAASESDAERALVADLTDRWQRMAADQALPAPGDAEGEAASGDPRRLDDLPAEMAAGIDDFEGAADGDYDDVHGLISELQQLTSSYVAIIADNNYDDGEGQQDRGAFEQAVPAFSDRLKRVQAAHRGDGNLNRTLEQAALKWGFIRSSMLKFGDDAVPFLVYRYTSQMTSSLQQAVELATSEVAKPTIGPPE</sequence>
<keyword evidence="1" id="KW-0175">Coiled coil</keyword>
<evidence type="ECO:0000256" key="2">
    <source>
        <dbReference type="SAM" id="MobiDB-lite"/>
    </source>
</evidence>
<evidence type="ECO:0000313" key="5">
    <source>
        <dbReference type="Proteomes" id="UP000644441"/>
    </source>
</evidence>
<feature type="chain" id="PRO_5045676232" evidence="3">
    <location>
        <begin position="27"/>
        <end position="269"/>
    </location>
</feature>
<accession>A0ABS0AHM2</accession>
<evidence type="ECO:0000313" key="4">
    <source>
        <dbReference type="EMBL" id="MBF5053122.1"/>
    </source>
</evidence>
<protein>
    <submittedName>
        <fullName evidence="4">Uncharacterized protein</fullName>
    </submittedName>
</protein>
<comment type="caution">
    <text evidence="4">The sequence shown here is derived from an EMBL/GenBank/DDBJ whole genome shotgun (WGS) entry which is preliminary data.</text>
</comment>
<feature type="region of interest" description="Disordered" evidence="2">
    <location>
        <begin position="103"/>
        <end position="122"/>
    </location>
</feature>
<dbReference type="Proteomes" id="UP000644441">
    <property type="component" value="Unassembled WGS sequence"/>
</dbReference>